<dbReference type="HOGENOM" id="CLU_000445_89_3_9"/>
<evidence type="ECO:0000256" key="4">
    <source>
        <dbReference type="ARBA" id="ARBA00022475"/>
    </source>
</evidence>
<dbReference type="PRINTS" id="PR00344">
    <property type="entry name" value="BCTRLSENSOR"/>
</dbReference>
<dbReference type="InterPro" id="IPR003661">
    <property type="entry name" value="HisK_dim/P_dom"/>
</dbReference>
<feature type="transmembrane region" description="Helical" evidence="14">
    <location>
        <begin position="60"/>
        <end position="82"/>
    </location>
</feature>
<keyword evidence="13 14" id="KW-0472">Membrane</keyword>
<feature type="domain" description="Histidine kinase" evidence="15">
    <location>
        <begin position="150"/>
        <end position="344"/>
    </location>
</feature>
<dbReference type="GO" id="GO:0005524">
    <property type="term" value="F:ATP binding"/>
    <property type="evidence" value="ECO:0007669"/>
    <property type="project" value="UniProtKB-KW"/>
</dbReference>
<gene>
    <name evidence="16" type="ordered locus">RHOM_00230</name>
</gene>
<evidence type="ECO:0000256" key="9">
    <source>
        <dbReference type="ARBA" id="ARBA00022777"/>
    </source>
</evidence>
<evidence type="ECO:0000256" key="13">
    <source>
        <dbReference type="ARBA" id="ARBA00023136"/>
    </source>
</evidence>
<dbReference type="Gene3D" id="6.10.340.10">
    <property type="match status" value="1"/>
</dbReference>
<proteinExistence type="predicted"/>
<keyword evidence="9 16" id="KW-0418">Kinase</keyword>
<dbReference type="GO" id="GO:0000155">
    <property type="term" value="F:phosphorelay sensor kinase activity"/>
    <property type="evidence" value="ECO:0007669"/>
    <property type="project" value="InterPro"/>
</dbReference>
<protein>
    <recommendedName>
        <fullName evidence="3">histidine kinase</fullName>
        <ecNumber evidence="3">2.7.13.3</ecNumber>
    </recommendedName>
</protein>
<dbReference type="AlphaFoldDB" id="G2SZ17"/>
<keyword evidence="10" id="KW-0067">ATP-binding</keyword>
<name>G2SZ17_ROSHA</name>
<evidence type="ECO:0000256" key="3">
    <source>
        <dbReference type="ARBA" id="ARBA00012438"/>
    </source>
</evidence>
<dbReference type="BioCyc" id="RHOM585394:G1H02-56-MONOMER"/>
<dbReference type="EC" id="2.7.13.3" evidence="3"/>
<evidence type="ECO:0000256" key="14">
    <source>
        <dbReference type="SAM" id="Phobius"/>
    </source>
</evidence>
<comment type="catalytic activity">
    <reaction evidence="1">
        <text>ATP + protein L-histidine = ADP + protein N-phospho-L-histidine.</text>
        <dbReference type="EC" id="2.7.13.3"/>
    </reaction>
</comment>
<evidence type="ECO:0000256" key="2">
    <source>
        <dbReference type="ARBA" id="ARBA00004651"/>
    </source>
</evidence>
<keyword evidence="8" id="KW-0547">Nucleotide-binding</keyword>
<dbReference type="STRING" id="585394.RHOM_00230"/>
<evidence type="ECO:0000313" key="16">
    <source>
        <dbReference type="EMBL" id="AEN95175.1"/>
    </source>
</evidence>
<dbReference type="Gene3D" id="3.30.565.10">
    <property type="entry name" value="Histidine kinase-like ATPase, C-terminal domain"/>
    <property type="match status" value="1"/>
</dbReference>
<keyword evidence="6" id="KW-0808">Transferase</keyword>
<dbReference type="Pfam" id="PF00512">
    <property type="entry name" value="HisKA"/>
    <property type="match status" value="1"/>
</dbReference>
<accession>G2SZ17</accession>
<dbReference type="Pfam" id="PF02518">
    <property type="entry name" value="HATPase_c"/>
    <property type="match status" value="1"/>
</dbReference>
<dbReference type="SUPFAM" id="SSF47384">
    <property type="entry name" value="Homodimeric domain of signal transducing histidine kinase"/>
    <property type="match status" value="1"/>
</dbReference>
<sequence>MKHYKKLAAGVLGIELFFIMAANVFYYMAAVTREPRIERAQEKTDTIYKIIYTQTDYGTWIFMDIVLGIMFLLSVFFVCYVGEKVIRPFQNMQNLTEELAKGNLSTPIKAEKSRFFGRFLWGMDMLRDTLESNRKKELELQKEKKTLVLSLTHDINTPLSAIRLYTRALAEGLYTEEDKRMEAYRGIEKNVTDIEKYVNEITVASREDFLYLTVNLTEVYLSDVIEAIRKLYMDKFGSLHTVFEMEPYTDCLLKGDADRLIEVMQNLLENALKYGDGKRIIVSFSEEEDCRLITVTNSGCTLKQEELVNIFDSFYRGSNVEAGNGSGLGLYISRQLMHKMDGEVYAEIRDDDFCATVVVRKA</sequence>
<feature type="transmembrane region" description="Helical" evidence="14">
    <location>
        <begin position="7"/>
        <end position="29"/>
    </location>
</feature>
<dbReference type="KEGG" id="rho:RHOM_00230"/>
<dbReference type="GO" id="GO:0005886">
    <property type="term" value="C:plasma membrane"/>
    <property type="evidence" value="ECO:0007669"/>
    <property type="project" value="UniProtKB-SubCell"/>
</dbReference>
<evidence type="ECO:0000256" key="12">
    <source>
        <dbReference type="ARBA" id="ARBA00023012"/>
    </source>
</evidence>
<evidence type="ECO:0000256" key="5">
    <source>
        <dbReference type="ARBA" id="ARBA00022553"/>
    </source>
</evidence>
<keyword evidence="17" id="KW-1185">Reference proteome</keyword>
<dbReference type="Proteomes" id="UP000008178">
    <property type="component" value="Chromosome"/>
</dbReference>
<evidence type="ECO:0000256" key="6">
    <source>
        <dbReference type="ARBA" id="ARBA00022679"/>
    </source>
</evidence>
<dbReference type="CDD" id="cd00075">
    <property type="entry name" value="HATPase"/>
    <property type="match status" value="1"/>
</dbReference>
<dbReference type="InterPro" id="IPR036890">
    <property type="entry name" value="HATPase_C_sf"/>
</dbReference>
<dbReference type="PANTHER" id="PTHR45528">
    <property type="entry name" value="SENSOR HISTIDINE KINASE CPXA"/>
    <property type="match status" value="1"/>
</dbReference>
<dbReference type="eggNOG" id="COG2205">
    <property type="taxonomic scope" value="Bacteria"/>
</dbReference>
<dbReference type="InterPro" id="IPR050398">
    <property type="entry name" value="HssS/ArlS-like"/>
</dbReference>
<keyword evidence="12" id="KW-0902">Two-component regulatory system</keyword>
<keyword evidence="7 14" id="KW-0812">Transmembrane</keyword>
<dbReference type="InterPro" id="IPR004358">
    <property type="entry name" value="Sig_transdc_His_kin-like_C"/>
</dbReference>
<evidence type="ECO:0000256" key="10">
    <source>
        <dbReference type="ARBA" id="ARBA00022840"/>
    </source>
</evidence>
<dbReference type="PROSITE" id="PS50109">
    <property type="entry name" value="HIS_KIN"/>
    <property type="match status" value="1"/>
</dbReference>
<dbReference type="Gene3D" id="1.10.287.130">
    <property type="match status" value="1"/>
</dbReference>
<comment type="subcellular location">
    <subcellularLocation>
        <location evidence="2">Cell membrane</location>
        <topology evidence="2">Multi-pass membrane protein</topology>
    </subcellularLocation>
</comment>
<evidence type="ECO:0000313" key="17">
    <source>
        <dbReference type="Proteomes" id="UP000008178"/>
    </source>
</evidence>
<keyword evidence="5" id="KW-0597">Phosphoprotein</keyword>
<evidence type="ECO:0000259" key="15">
    <source>
        <dbReference type="PROSITE" id="PS50109"/>
    </source>
</evidence>
<dbReference type="InterPro" id="IPR005467">
    <property type="entry name" value="His_kinase_dom"/>
</dbReference>
<dbReference type="CDD" id="cd00082">
    <property type="entry name" value="HisKA"/>
    <property type="match status" value="1"/>
</dbReference>
<evidence type="ECO:0000256" key="1">
    <source>
        <dbReference type="ARBA" id="ARBA00000085"/>
    </source>
</evidence>
<reference evidence="16 17" key="1">
    <citation type="journal article" date="2015" name="Genome Announc.">
        <title>Complete genome sequence of the human gut symbiont Roseburia hominis.</title>
        <authorList>
            <person name="Travis A.J."/>
            <person name="Kelly D."/>
            <person name="Flint H.J."/>
            <person name="Aminov R.I."/>
        </authorList>
    </citation>
    <scope>NUCLEOTIDE SEQUENCE [LARGE SCALE GENOMIC DNA]</scope>
    <source>
        <strain evidence="17">DSM 16839 / JCM 17582 / NCIMB 14029 / A2-183</strain>
    </source>
</reference>
<keyword evidence="11 14" id="KW-1133">Transmembrane helix</keyword>
<dbReference type="SMART" id="SM00388">
    <property type="entry name" value="HisKA"/>
    <property type="match status" value="1"/>
</dbReference>
<keyword evidence="4" id="KW-1003">Cell membrane</keyword>
<evidence type="ECO:0000256" key="11">
    <source>
        <dbReference type="ARBA" id="ARBA00022989"/>
    </source>
</evidence>
<organism evidence="16 17">
    <name type="scientific">Roseburia hominis (strain DSM 16839 / JCM 17582 / NCIMB 14029 / A2-183)</name>
    <dbReference type="NCBI Taxonomy" id="585394"/>
    <lineage>
        <taxon>Bacteria</taxon>
        <taxon>Bacillati</taxon>
        <taxon>Bacillota</taxon>
        <taxon>Clostridia</taxon>
        <taxon>Lachnospirales</taxon>
        <taxon>Lachnospiraceae</taxon>
        <taxon>Roseburia</taxon>
    </lineage>
</organism>
<dbReference type="InterPro" id="IPR003594">
    <property type="entry name" value="HATPase_dom"/>
</dbReference>
<dbReference type="EMBL" id="CP003040">
    <property type="protein sequence ID" value="AEN95175.1"/>
    <property type="molecule type" value="Genomic_DNA"/>
</dbReference>
<dbReference type="GeneID" id="93721955"/>
<dbReference type="RefSeq" id="WP_014078269.1">
    <property type="nucleotide sequence ID" value="NC_015977.1"/>
</dbReference>
<evidence type="ECO:0000256" key="7">
    <source>
        <dbReference type="ARBA" id="ARBA00022692"/>
    </source>
</evidence>
<dbReference type="PANTHER" id="PTHR45528:SF1">
    <property type="entry name" value="SENSOR HISTIDINE KINASE CPXA"/>
    <property type="match status" value="1"/>
</dbReference>
<evidence type="ECO:0000256" key="8">
    <source>
        <dbReference type="ARBA" id="ARBA00022741"/>
    </source>
</evidence>
<dbReference type="SUPFAM" id="SSF55874">
    <property type="entry name" value="ATPase domain of HSP90 chaperone/DNA topoisomerase II/histidine kinase"/>
    <property type="match status" value="1"/>
</dbReference>
<dbReference type="InterPro" id="IPR036097">
    <property type="entry name" value="HisK_dim/P_sf"/>
</dbReference>
<dbReference type="SMART" id="SM00387">
    <property type="entry name" value="HATPase_c"/>
    <property type="match status" value="1"/>
</dbReference>